<evidence type="ECO:0000256" key="1">
    <source>
        <dbReference type="ARBA" id="ARBA00009013"/>
    </source>
</evidence>
<dbReference type="PANTHER" id="PTHR33495">
    <property type="entry name" value="ANTI-SIGMA FACTOR ANTAGONIST TM_1081-RELATED-RELATED"/>
    <property type="match status" value="1"/>
</dbReference>
<dbReference type="Gene3D" id="3.30.750.24">
    <property type="entry name" value="STAS domain"/>
    <property type="match status" value="1"/>
</dbReference>
<feature type="domain" description="STAS" evidence="3">
    <location>
        <begin position="1"/>
        <end position="111"/>
    </location>
</feature>
<organism evidence="4 5">
    <name type="scientific">Dactylosporangium maewongense</name>
    <dbReference type="NCBI Taxonomy" id="634393"/>
    <lineage>
        <taxon>Bacteria</taxon>
        <taxon>Bacillati</taxon>
        <taxon>Actinomycetota</taxon>
        <taxon>Actinomycetes</taxon>
        <taxon>Micromonosporales</taxon>
        <taxon>Micromonosporaceae</taxon>
        <taxon>Dactylosporangium</taxon>
    </lineage>
</organism>
<dbReference type="Pfam" id="PF01740">
    <property type="entry name" value="STAS"/>
    <property type="match status" value="1"/>
</dbReference>
<comment type="caution">
    <text evidence="4">The sequence shown here is derived from an EMBL/GenBank/DDBJ whole genome shotgun (WGS) entry which is preliminary data.</text>
</comment>
<comment type="similarity">
    <text evidence="1 2">Belongs to the anti-sigma-factor antagonist family.</text>
</comment>
<dbReference type="EMBL" id="BAAAQD010000009">
    <property type="protein sequence ID" value="GAA1526224.1"/>
    <property type="molecule type" value="Genomic_DNA"/>
</dbReference>
<gene>
    <name evidence="4" type="primary">bldG_1</name>
    <name evidence="4" type="ORF">GCM10009827_048770</name>
</gene>
<dbReference type="InterPro" id="IPR002645">
    <property type="entry name" value="STAS_dom"/>
</dbReference>
<dbReference type="InterPro" id="IPR036513">
    <property type="entry name" value="STAS_dom_sf"/>
</dbReference>
<dbReference type="PROSITE" id="PS50801">
    <property type="entry name" value="STAS"/>
    <property type="match status" value="1"/>
</dbReference>
<reference evidence="4 5" key="1">
    <citation type="journal article" date="2019" name="Int. J. Syst. Evol. Microbiol.">
        <title>The Global Catalogue of Microorganisms (GCM) 10K type strain sequencing project: providing services to taxonomists for standard genome sequencing and annotation.</title>
        <authorList>
            <consortium name="The Broad Institute Genomics Platform"/>
            <consortium name="The Broad Institute Genome Sequencing Center for Infectious Disease"/>
            <person name="Wu L."/>
            <person name="Ma J."/>
        </authorList>
    </citation>
    <scope>NUCLEOTIDE SEQUENCE [LARGE SCALE GENOMIC DNA]</scope>
    <source>
        <strain evidence="4 5">JCM 15933</strain>
    </source>
</reference>
<evidence type="ECO:0000313" key="5">
    <source>
        <dbReference type="Proteomes" id="UP001501470"/>
    </source>
</evidence>
<evidence type="ECO:0000256" key="2">
    <source>
        <dbReference type="RuleBase" id="RU003749"/>
    </source>
</evidence>
<keyword evidence="5" id="KW-1185">Reference proteome</keyword>
<dbReference type="PANTHER" id="PTHR33495:SF2">
    <property type="entry name" value="ANTI-SIGMA FACTOR ANTAGONIST TM_1081-RELATED"/>
    <property type="match status" value="1"/>
</dbReference>
<proteinExistence type="inferred from homology"/>
<dbReference type="CDD" id="cd07043">
    <property type="entry name" value="STAS_anti-anti-sigma_factors"/>
    <property type="match status" value="1"/>
</dbReference>
<name>A0ABN2ASQ4_9ACTN</name>
<dbReference type="SUPFAM" id="SSF52091">
    <property type="entry name" value="SpoIIaa-like"/>
    <property type="match status" value="1"/>
</dbReference>
<dbReference type="NCBIfam" id="TIGR00377">
    <property type="entry name" value="ant_ant_sig"/>
    <property type="match status" value="1"/>
</dbReference>
<dbReference type="Proteomes" id="UP001501470">
    <property type="component" value="Unassembled WGS sequence"/>
</dbReference>
<evidence type="ECO:0000313" key="4">
    <source>
        <dbReference type="EMBL" id="GAA1526224.1"/>
    </source>
</evidence>
<sequence length="112" mass="12005">MTFPISTFDGHTVVRADGELDVSTAPRLREAITTALDEGSGTVIVDLTTVTFMDSTTLGVLIGAHNRVRESGSGSLRLVCPEERIRRVFRITGLDNVFPLFDTVPDAVNAAG</sequence>
<protein>
    <recommendedName>
        <fullName evidence="2">Anti-sigma factor antagonist</fullName>
    </recommendedName>
</protein>
<accession>A0ABN2ASQ4</accession>
<dbReference type="InterPro" id="IPR003658">
    <property type="entry name" value="Anti-sigma_ant"/>
</dbReference>
<evidence type="ECO:0000259" key="3">
    <source>
        <dbReference type="PROSITE" id="PS50801"/>
    </source>
</evidence>
<dbReference type="RefSeq" id="WP_344504367.1">
    <property type="nucleotide sequence ID" value="NZ_BAAAQD010000009.1"/>
</dbReference>